<dbReference type="GO" id="GO:0005886">
    <property type="term" value="C:plasma membrane"/>
    <property type="evidence" value="ECO:0007669"/>
    <property type="project" value="UniProtKB-SubCell"/>
</dbReference>
<evidence type="ECO:0000259" key="9">
    <source>
        <dbReference type="PROSITE" id="PS50850"/>
    </source>
</evidence>
<feature type="transmembrane region" description="Helical" evidence="8">
    <location>
        <begin position="82"/>
        <end position="104"/>
    </location>
</feature>
<evidence type="ECO:0000256" key="1">
    <source>
        <dbReference type="ARBA" id="ARBA00003279"/>
    </source>
</evidence>
<evidence type="ECO:0000256" key="2">
    <source>
        <dbReference type="ARBA" id="ARBA00004651"/>
    </source>
</evidence>
<evidence type="ECO:0000256" key="3">
    <source>
        <dbReference type="ARBA" id="ARBA00007520"/>
    </source>
</evidence>
<evidence type="ECO:0000256" key="7">
    <source>
        <dbReference type="ARBA" id="ARBA00023136"/>
    </source>
</evidence>
<gene>
    <name evidence="10" type="ORF">GKC30_14105</name>
</gene>
<comment type="caution">
    <text evidence="10">The sequence shown here is derived from an EMBL/GenBank/DDBJ whole genome shotgun (WGS) entry which is preliminary data.</text>
</comment>
<dbReference type="PRINTS" id="PR01035">
    <property type="entry name" value="TCRTETA"/>
</dbReference>
<feature type="transmembrane region" description="Helical" evidence="8">
    <location>
        <begin position="321"/>
        <end position="341"/>
    </location>
</feature>
<dbReference type="InterPro" id="IPR005829">
    <property type="entry name" value="Sugar_transporter_CS"/>
</dbReference>
<feature type="transmembrane region" description="Helical" evidence="8">
    <location>
        <begin position="190"/>
        <end position="212"/>
    </location>
</feature>
<reference evidence="10 11" key="1">
    <citation type="submission" date="2019-11" db="EMBL/GenBank/DDBJ databases">
        <title>Pseudodesulfovibrio alkaliphilus, sp. nov., an alkaliphilic sulfate-reducing bacteria from mud volcano of Taman peninsula, Russia.</title>
        <authorList>
            <person name="Frolova A."/>
            <person name="Merkel A.Y."/>
            <person name="Slobodkin A.I."/>
        </authorList>
    </citation>
    <scope>NUCLEOTIDE SEQUENCE [LARGE SCALE GENOMIC DNA]</scope>
    <source>
        <strain evidence="10 11">F-1</strain>
    </source>
</reference>
<feature type="transmembrane region" description="Helical" evidence="8">
    <location>
        <begin position="281"/>
        <end position="309"/>
    </location>
</feature>
<keyword evidence="7 8" id="KW-0472">Membrane</keyword>
<keyword evidence="4" id="KW-1003">Cell membrane</keyword>
<dbReference type="PANTHER" id="PTHR43124">
    <property type="entry name" value="PURINE EFFLUX PUMP PBUE"/>
    <property type="match status" value="1"/>
</dbReference>
<dbReference type="PROSITE" id="PS00216">
    <property type="entry name" value="SUGAR_TRANSPORT_1"/>
    <property type="match status" value="1"/>
</dbReference>
<dbReference type="AlphaFoldDB" id="A0A7K1KRS7"/>
<keyword evidence="5 8" id="KW-0812">Transmembrane</keyword>
<keyword evidence="6 8" id="KW-1133">Transmembrane helix</keyword>
<comment type="similarity">
    <text evidence="3">Belongs to the major facilitator superfamily. TCR/Tet family.</text>
</comment>
<dbReference type="InterPro" id="IPR001958">
    <property type="entry name" value="Tet-R_TetA/multi-R_MdtG-like"/>
</dbReference>
<organism evidence="10 11">
    <name type="scientific">Pseudodesulfovibrio alkaliphilus</name>
    <dbReference type="NCBI Taxonomy" id="2661613"/>
    <lineage>
        <taxon>Bacteria</taxon>
        <taxon>Pseudomonadati</taxon>
        <taxon>Thermodesulfobacteriota</taxon>
        <taxon>Desulfovibrionia</taxon>
        <taxon>Desulfovibrionales</taxon>
        <taxon>Desulfovibrionaceae</taxon>
    </lineage>
</organism>
<sequence length="367" mass="38831">MAILGVSSIIPALPDMITGLDITPSRIGLVIAAFTLPGALLAPLVGILADRLGRKAVLVPSLFLFGIFGFACFFARNIEQLLMLRLLQGIGAAPLGVLYGTIIGDLYQGPERGRAMGYNASVLSMGTAGFPALGGALAMLGWQYPFILPLLAIPLGLVVLRHLDAPEPRSGGSFRDYLAGAWERIRTRQVLALFATTLMTFMVLYGPIVTYLPVLLHQSHQATAMTIGMVFLVASGFSGIASFLLGPLAERFGQRRLLMASAVLYALSMILTPSAPGLWHVLPPVVCFGLAQGLNIPTVMTMLATIAPMEQRGAFMAANGLLLRLAQTLAPLVMGGLYALFGMAGVFAGGLACAAVILFLAIFWVQE</sequence>
<dbReference type="InterPro" id="IPR050189">
    <property type="entry name" value="MFS_Efflux_Transporters"/>
</dbReference>
<feature type="transmembrane region" description="Helical" evidence="8">
    <location>
        <begin position="116"/>
        <end position="140"/>
    </location>
</feature>
<dbReference type="Gene3D" id="1.20.1250.20">
    <property type="entry name" value="MFS general substrate transporter like domains"/>
    <property type="match status" value="1"/>
</dbReference>
<evidence type="ECO:0000256" key="6">
    <source>
        <dbReference type="ARBA" id="ARBA00022989"/>
    </source>
</evidence>
<proteinExistence type="inferred from homology"/>
<feature type="transmembrane region" description="Helical" evidence="8">
    <location>
        <begin position="347"/>
        <end position="365"/>
    </location>
</feature>
<feature type="domain" description="Major facilitator superfamily (MFS) profile" evidence="9">
    <location>
        <begin position="1"/>
        <end position="367"/>
    </location>
</feature>
<dbReference type="PROSITE" id="PS50850">
    <property type="entry name" value="MFS"/>
    <property type="match status" value="1"/>
</dbReference>
<evidence type="ECO:0000313" key="10">
    <source>
        <dbReference type="EMBL" id="MUM78768.1"/>
    </source>
</evidence>
<evidence type="ECO:0000313" key="11">
    <source>
        <dbReference type="Proteomes" id="UP000461162"/>
    </source>
</evidence>
<accession>A0A7K1KRS7</accession>
<feature type="transmembrane region" description="Helical" evidence="8">
    <location>
        <begin position="146"/>
        <end position="163"/>
    </location>
</feature>
<dbReference type="Proteomes" id="UP000461162">
    <property type="component" value="Unassembled WGS sequence"/>
</dbReference>
<dbReference type="InterPro" id="IPR036259">
    <property type="entry name" value="MFS_trans_sf"/>
</dbReference>
<dbReference type="EMBL" id="WODC01000012">
    <property type="protein sequence ID" value="MUM78768.1"/>
    <property type="molecule type" value="Genomic_DNA"/>
</dbReference>
<feature type="transmembrane region" description="Helical" evidence="8">
    <location>
        <begin position="56"/>
        <end position="76"/>
    </location>
</feature>
<comment type="subcellular location">
    <subcellularLocation>
        <location evidence="2">Cell membrane</location>
        <topology evidence="2">Multi-pass membrane protein</topology>
    </subcellularLocation>
</comment>
<feature type="transmembrane region" description="Helical" evidence="8">
    <location>
        <begin position="257"/>
        <end position="275"/>
    </location>
</feature>
<dbReference type="PANTHER" id="PTHR43124:SF3">
    <property type="entry name" value="CHLORAMPHENICOL EFFLUX PUMP RV0191"/>
    <property type="match status" value="1"/>
</dbReference>
<evidence type="ECO:0000256" key="4">
    <source>
        <dbReference type="ARBA" id="ARBA00022475"/>
    </source>
</evidence>
<dbReference type="GO" id="GO:0022857">
    <property type="term" value="F:transmembrane transporter activity"/>
    <property type="evidence" value="ECO:0007669"/>
    <property type="project" value="InterPro"/>
</dbReference>
<keyword evidence="11" id="KW-1185">Reference proteome</keyword>
<dbReference type="Pfam" id="PF07690">
    <property type="entry name" value="MFS_1"/>
    <property type="match status" value="1"/>
</dbReference>
<dbReference type="SUPFAM" id="SSF103473">
    <property type="entry name" value="MFS general substrate transporter"/>
    <property type="match status" value="1"/>
</dbReference>
<evidence type="ECO:0000256" key="5">
    <source>
        <dbReference type="ARBA" id="ARBA00022692"/>
    </source>
</evidence>
<name>A0A7K1KRS7_9BACT</name>
<feature type="transmembrane region" description="Helical" evidence="8">
    <location>
        <begin position="29"/>
        <end position="49"/>
    </location>
</feature>
<dbReference type="CDD" id="cd17474">
    <property type="entry name" value="MFS_YfmO_like"/>
    <property type="match status" value="1"/>
</dbReference>
<protein>
    <submittedName>
        <fullName evidence="10">MFS transporter</fullName>
    </submittedName>
</protein>
<dbReference type="InterPro" id="IPR011701">
    <property type="entry name" value="MFS"/>
</dbReference>
<comment type="function">
    <text evidence="1">Resistance to tetracycline by an active tetracycline efflux. This is an energy-dependent process that decreases the accumulation of the antibiotic in whole cells. This protein functions as a metal-tetracycline/H(+) antiporter.</text>
</comment>
<evidence type="ECO:0000256" key="8">
    <source>
        <dbReference type="SAM" id="Phobius"/>
    </source>
</evidence>
<feature type="transmembrane region" description="Helical" evidence="8">
    <location>
        <begin position="224"/>
        <end position="245"/>
    </location>
</feature>
<dbReference type="InterPro" id="IPR020846">
    <property type="entry name" value="MFS_dom"/>
</dbReference>